<feature type="region of interest" description="Disordered" evidence="1">
    <location>
        <begin position="1218"/>
        <end position="1280"/>
    </location>
</feature>
<feature type="region of interest" description="Disordered" evidence="1">
    <location>
        <begin position="1472"/>
        <end position="1491"/>
    </location>
</feature>
<feature type="compositionally biased region" description="Basic and acidic residues" evidence="1">
    <location>
        <begin position="421"/>
        <end position="440"/>
    </location>
</feature>
<feature type="region of interest" description="Disordered" evidence="1">
    <location>
        <begin position="1146"/>
        <end position="1169"/>
    </location>
</feature>
<evidence type="ECO:0000313" key="3">
    <source>
        <dbReference type="Proteomes" id="UP000799750"/>
    </source>
</evidence>
<feature type="compositionally biased region" description="Pro residues" evidence="1">
    <location>
        <begin position="1"/>
        <end position="10"/>
    </location>
</feature>
<evidence type="ECO:0000256" key="1">
    <source>
        <dbReference type="SAM" id="MobiDB-lite"/>
    </source>
</evidence>
<feature type="compositionally biased region" description="Polar residues" evidence="1">
    <location>
        <begin position="13"/>
        <end position="22"/>
    </location>
</feature>
<feature type="compositionally biased region" description="Polar residues" evidence="1">
    <location>
        <begin position="690"/>
        <end position="705"/>
    </location>
</feature>
<feature type="compositionally biased region" description="Polar residues" evidence="1">
    <location>
        <begin position="1248"/>
        <end position="1265"/>
    </location>
</feature>
<feature type="region of interest" description="Disordered" evidence="1">
    <location>
        <begin position="1"/>
        <end position="147"/>
    </location>
</feature>
<feature type="compositionally biased region" description="Basic and acidic residues" evidence="1">
    <location>
        <begin position="1604"/>
        <end position="1615"/>
    </location>
</feature>
<feature type="compositionally biased region" description="Basic and acidic residues" evidence="1">
    <location>
        <begin position="248"/>
        <end position="260"/>
    </location>
</feature>
<feature type="compositionally biased region" description="Polar residues" evidence="1">
    <location>
        <begin position="855"/>
        <end position="864"/>
    </location>
</feature>
<name>A0A6A6QJU9_9PEZI</name>
<accession>A0A6A6QJU9</accession>
<feature type="compositionally biased region" description="Polar residues" evidence="1">
    <location>
        <begin position="1218"/>
        <end position="1232"/>
    </location>
</feature>
<feature type="compositionally biased region" description="Basic and acidic residues" evidence="1">
    <location>
        <begin position="469"/>
        <end position="482"/>
    </location>
</feature>
<feature type="compositionally biased region" description="Basic and acidic residues" evidence="1">
    <location>
        <begin position="1266"/>
        <end position="1280"/>
    </location>
</feature>
<feature type="compositionally biased region" description="Polar residues" evidence="1">
    <location>
        <begin position="1566"/>
        <end position="1582"/>
    </location>
</feature>
<keyword evidence="3" id="KW-1185">Reference proteome</keyword>
<dbReference type="PANTHER" id="PTHR42105">
    <property type="entry name" value="DIM2-ASSOCIATED PROTEIN 1"/>
    <property type="match status" value="1"/>
</dbReference>
<feature type="compositionally biased region" description="Polar residues" evidence="1">
    <location>
        <begin position="49"/>
        <end position="70"/>
    </location>
</feature>
<dbReference type="OrthoDB" id="5382102at2759"/>
<organism evidence="2 3">
    <name type="scientific">Lophium mytilinum</name>
    <dbReference type="NCBI Taxonomy" id="390894"/>
    <lineage>
        <taxon>Eukaryota</taxon>
        <taxon>Fungi</taxon>
        <taxon>Dikarya</taxon>
        <taxon>Ascomycota</taxon>
        <taxon>Pezizomycotina</taxon>
        <taxon>Dothideomycetes</taxon>
        <taxon>Pleosporomycetidae</taxon>
        <taxon>Mytilinidiales</taxon>
        <taxon>Mytilinidiaceae</taxon>
        <taxon>Lophium</taxon>
    </lineage>
</organism>
<feature type="region of interest" description="Disordered" evidence="1">
    <location>
        <begin position="659"/>
        <end position="721"/>
    </location>
</feature>
<dbReference type="Proteomes" id="UP000799750">
    <property type="component" value="Unassembled WGS sequence"/>
</dbReference>
<feature type="compositionally biased region" description="Basic and acidic residues" evidence="1">
    <location>
        <begin position="223"/>
        <end position="237"/>
    </location>
</feature>
<feature type="compositionally biased region" description="Polar residues" evidence="1">
    <location>
        <begin position="281"/>
        <end position="302"/>
    </location>
</feature>
<feature type="compositionally biased region" description="Low complexity" evidence="1">
    <location>
        <begin position="453"/>
        <end position="467"/>
    </location>
</feature>
<sequence>MGIGKPPLPAPTEASSIDNDTTLGDDFATDVSRRTDKTSYSIPEDGSPVTISTSKNQPTLRGSHPSQTSLLIEYFEAGKGEGKVHSRPSSRSANDHIQITQTSRSSRKPSYTRRISLGAKSRDVPVIQPSEISLSEDSNLSGRPPVEVEVLQNVSDLSRSDLSHGRYIPAASDISSMPPDSLLEGESVNRASEVRSSRSTEREELMDNRNTLSAPSGGRGRSLSKERITQRVMEKLASKPAETQLVSSRDRRASKEELSDSGKAARRRNSKTHHDEDVVSATDSMLSSNLNRRSGDTQSMRSGVSAASSSINNPRLLQTVEDAIKRLILPELNALKEEQRTQQNRSKFDHNSRESAYESIPSASSRETSQRRVSKSSSAPNVAALKPKVVLNQDEDHPGVVLSGNSIRKERRSSRGSTSSRSHDRRDSTESIGRGEEKTYSRKSKDRHRSRDAAAAGLVGVALTANALRHHDSRESTEEKSERRRRRKSSRSRSTSISETIDGKRHLEAEIPPMPLLQSELQGSELTRESIISASTERPVSRSSVDVSTPVQEVARGSGRQMFSSTPSTPTRTPVALQRGLHNYHSNLSQGDISITKVKSDRSLASTGRVAAPAALRPGASGTSVKERALTQEPVSQYEYAEQTPPREFSPVQSIASYQDGDDREVRHLPSTHSPVSLSSTGRRAHRQRSTLSIGSMESSPSTKMAHTRKRPQGVNLENSHDTYSEDFLNDAQQPQTPRDVDDFFAENHQQNEVYRRELENNSQQGSPAIDYKHMTNYTDDSGEGQYLDKVSVGQDIRGVGANPEYVHTPLAVESAVASLHEPSTLSVRSRERWGSVKDQAHTLGHTRSQERSARNSPQHSISRSIDEPVQLGASAFPVQDDMLPEFGYGMDDESVTTNPSIIRGPIGGGDYQDQHWHTEPTPPMSSVDVRGHDDQEVTASRGNVATAGLGAGAVAIAAAAAARIQREEGDSRTRLDRDYQPSVEDEYELQNAYQPRGVVTPASPTLWKDEGYMSANQPGAITPDYQNRSRQFEDDVEEDPFTTNKKHLRHFSGNSHGMSSPLYDGATGRGIDKIQSKDVVALMDHLTVRDAQRNARDTEILVTLVRSAAEMRNSFEEMKKYIADQDRMIMANTDKRVDVAEQRILQGPRPQPLGSPRVPRQSSEGMSDIQAQKKNILKRALRGLSMKGNTDLSKIEDMLTHLLGEVEVLKDNQAFQLRQPMTQSNSLNSYENLRAGGDPGYEPEGQAGTSSSPNHSGYLSNPSSRKIDGMHSGYDGRRGSEHRISTVLEGDEDLDGHEPHLMNSQDENDERLLTPTQEVRRKVSLPLGTPPQPTQPLQGQHSQENTPKRKHKSTNSSIFGFPKNLSRWSKTTASTVPDSAGRNSGSRDKRPHSDASRSGSNLNVNYYDDNQYELRHDDRLPSSHSLDGALAARDLRSPSPLIPEHEHEDDQHGGLVPELDDPKYQAHRNSLNLQHPQPRPGPTHRHQSHLESQAQVFEPVASPDFDQWGSNPSLARNRLSGGNASIGAGNLSPISSDGGYSQHSAAEQTAPPRPPKVRDDGPLVPQQQPLAGHGQTRQMYSSPGGMGSQGQLTPLAPIQEVRYSLETDTGHHVS</sequence>
<feature type="compositionally biased region" description="Polar residues" evidence="1">
    <location>
        <begin position="1367"/>
        <end position="1385"/>
    </location>
</feature>
<feature type="compositionally biased region" description="Basic and acidic residues" evidence="1">
    <location>
        <begin position="829"/>
        <end position="841"/>
    </location>
</feature>
<feature type="region of interest" description="Disordered" evidence="1">
    <location>
        <begin position="338"/>
        <end position="516"/>
    </location>
</feature>
<feature type="region of interest" description="Disordered" evidence="1">
    <location>
        <begin position="823"/>
        <end position="865"/>
    </location>
</feature>
<feature type="compositionally biased region" description="Polar residues" evidence="1">
    <location>
        <begin position="87"/>
        <end position="104"/>
    </location>
</feature>
<feature type="compositionally biased region" description="Basic residues" evidence="1">
    <location>
        <begin position="441"/>
        <end position="450"/>
    </location>
</feature>
<feature type="compositionally biased region" description="Polar residues" evidence="1">
    <location>
        <begin position="1533"/>
        <end position="1548"/>
    </location>
</feature>
<dbReference type="EMBL" id="MU004194">
    <property type="protein sequence ID" value="KAF2492334.1"/>
    <property type="molecule type" value="Genomic_DNA"/>
</dbReference>
<evidence type="ECO:0000313" key="2">
    <source>
        <dbReference type="EMBL" id="KAF2492334.1"/>
    </source>
</evidence>
<feature type="compositionally biased region" description="Polar residues" evidence="1">
    <location>
        <begin position="130"/>
        <end position="141"/>
    </location>
</feature>
<feature type="region of interest" description="Disordered" evidence="1">
    <location>
        <begin position="1529"/>
        <end position="1615"/>
    </location>
</feature>
<feature type="compositionally biased region" description="Basic and acidic residues" evidence="1">
    <location>
        <begin position="338"/>
        <end position="356"/>
    </location>
</feature>
<feature type="compositionally biased region" description="Basic and acidic residues" evidence="1">
    <location>
        <begin position="1386"/>
        <end position="1396"/>
    </location>
</feature>
<dbReference type="PANTHER" id="PTHR42105:SF1">
    <property type="entry name" value="TRANSALDOLASE"/>
    <property type="match status" value="1"/>
</dbReference>
<proteinExistence type="predicted"/>
<evidence type="ECO:0008006" key="4">
    <source>
        <dbReference type="Google" id="ProtNLM"/>
    </source>
</evidence>
<feature type="region of interest" description="Disordered" evidence="1">
    <location>
        <begin position="1439"/>
        <end position="1464"/>
    </location>
</feature>
<feature type="compositionally biased region" description="Basic and acidic residues" evidence="1">
    <location>
        <begin position="192"/>
        <end position="207"/>
    </location>
</feature>
<feature type="region of interest" description="Disordered" evidence="1">
    <location>
        <begin position="1292"/>
        <end position="1313"/>
    </location>
</feature>
<feature type="region of interest" description="Disordered" evidence="1">
    <location>
        <begin position="1325"/>
        <end position="1406"/>
    </location>
</feature>
<feature type="compositionally biased region" description="Polar residues" evidence="1">
    <location>
        <begin position="671"/>
        <end position="682"/>
    </location>
</feature>
<feature type="region of interest" description="Disordered" evidence="1">
    <location>
        <begin position="1503"/>
        <end position="1522"/>
    </location>
</feature>
<protein>
    <recommendedName>
        <fullName evidence="4">Transaldolase</fullName>
    </recommendedName>
</protein>
<reference evidence="2" key="1">
    <citation type="journal article" date="2020" name="Stud. Mycol.">
        <title>101 Dothideomycetes genomes: a test case for predicting lifestyles and emergence of pathogens.</title>
        <authorList>
            <person name="Haridas S."/>
            <person name="Albert R."/>
            <person name="Binder M."/>
            <person name="Bloem J."/>
            <person name="Labutti K."/>
            <person name="Salamov A."/>
            <person name="Andreopoulos B."/>
            <person name="Baker S."/>
            <person name="Barry K."/>
            <person name="Bills G."/>
            <person name="Bluhm B."/>
            <person name="Cannon C."/>
            <person name="Castanera R."/>
            <person name="Culley D."/>
            <person name="Daum C."/>
            <person name="Ezra D."/>
            <person name="Gonzalez J."/>
            <person name="Henrissat B."/>
            <person name="Kuo A."/>
            <person name="Liang C."/>
            <person name="Lipzen A."/>
            <person name="Lutzoni F."/>
            <person name="Magnuson J."/>
            <person name="Mondo S."/>
            <person name="Nolan M."/>
            <person name="Ohm R."/>
            <person name="Pangilinan J."/>
            <person name="Park H.-J."/>
            <person name="Ramirez L."/>
            <person name="Alfaro M."/>
            <person name="Sun H."/>
            <person name="Tritt A."/>
            <person name="Yoshinaga Y."/>
            <person name="Zwiers L.-H."/>
            <person name="Turgeon B."/>
            <person name="Goodwin S."/>
            <person name="Spatafora J."/>
            <person name="Crous P."/>
            <person name="Grigoriev I."/>
        </authorList>
    </citation>
    <scope>NUCLEOTIDE SEQUENCE</scope>
    <source>
        <strain evidence="2">CBS 269.34</strain>
    </source>
</reference>
<feature type="region of interest" description="Disordered" evidence="1">
    <location>
        <begin position="169"/>
        <end position="310"/>
    </location>
</feature>
<feature type="compositionally biased region" description="Basic and acidic residues" evidence="1">
    <location>
        <begin position="1444"/>
        <end position="1453"/>
    </location>
</feature>
<gene>
    <name evidence="2" type="ORF">BU16DRAFT_467180</name>
</gene>